<evidence type="ECO:0000313" key="1">
    <source>
        <dbReference type="EMBL" id="CAG8722752.1"/>
    </source>
</evidence>
<dbReference type="AlphaFoldDB" id="A0A9N9I6J6"/>
<sequence>LVEEGLDTWIMLMKLLKFSQVKFTIVSEEITNLQTPSSSNLPNAFKKLMTTEVKLSIQKEERM</sequence>
<reference evidence="1" key="1">
    <citation type="submission" date="2021-06" db="EMBL/GenBank/DDBJ databases">
        <authorList>
            <person name="Kallberg Y."/>
            <person name="Tangrot J."/>
            <person name="Rosling A."/>
        </authorList>
    </citation>
    <scope>NUCLEOTIDE SEQUENCE</scope>
    <source>
        <strain evidence="1">87-6 pot B 2015</strain>
    </source>
</reference>
<proteinExistence type="predicted"/>
<feature type="non-terminal residue" evidence="1">
    <location>
        <position position="63"/>
    </location>
</feature>
<gene>
    <name evidence="1" type="ORF">FMOSSE_LOCUS15116</name>
</gene>
<accession>A0A9N9I6J6</accession>
<evidence type="ECO:0000313" key="2">
    <source>
        <dbReference type="Proteomes" id="UP000789375"/>
    </source>
</evidence>
<protein>
    <submittedName>
        <fullName evidence="1">2668_t:CDS:1</fullName>
    </submittedName>
</protein>
<organism evidence="1 2">
    <name type="scientific">Funneliformis mosseae</name>
    <name type="common">Endomycorrhizal fungus</name>
    <name type="synonym">Glomus mosseae</name>
    <dbReference type="NCBI Taxonomy" id="27381"/>
    <lineage>
        <taxon>Eukaryota</taxon>
        <taxon>Fungi</taxon>
        <taxon>Fungi incertae sedis</taxon>
        <taxon>Mucoromycota</taxon>
        <taxon>Glomeromycotina</taxon>
        <taxon>Glomeromycetes</taxon>
        <taxon>Glomerales</taxon>
        <taxon>Glomeraceae</taxon>
        <taxon>Funneliformis</taxon>
    </lineage>
</organism>
<feature type="non-terminal residue" evidence="1">
    <location>
        <position position="1"/>
    </location>
</feature>
<dbReference type="EMBL" id="CAJVPP010014006">
    <property type="protein sequence ID" value="CAG8722752.1"/>
    <property type="molecule type" value="Genomic_DNA"/>
</dbReference>
<keyword evidence="2" id="KW-1185">Reference proteome</keyword>
<name>A0A9N9I6J6_FUNMO</name>
<dbReference type="Proteomes" id="UP000789375">
    <property type="component" value="Unassembled WGS sequence"/>
</dbReference>
<comment type="caution">
    <text evidence="1">The sequence shown here is derived from an EMBL/GenBank/DDBJ whole genome shotgun (WGS) entry which is preliminary data.</text>
</comment>